<reference evidence="2 3" key="1">
    <citation type="journal article" date="2019" name="Nat. Ecol. Evol.">
        <title>Megaphylogeny resolves global patterns of mushroom evolution.</title>
        <authorList>
            <person name="Varga T."/>
            <person name="Krizsan K."/>
            <person name="Foldi C."/>
            <person name="Dima B."/>
            <person name="Sanchez-Garcia M."/>
            <person name="Sanchez-Ramirez S."/>
            <person name="Szollosi G.J."/>
            <person name="Szarkandi J.G."/>
            <person name="Papp V."/>
            <person name="Albert L."/>
            <person name="Andreopoulos W."/>
            <person name="Angelini C."/>
            <person name="Antonin V."/>
            <person name="Barry K.W."/>
            <person name="Bougher N.L."/>
            <person name="Buchanan P."/>
            <person name="Buyck B."/>
            <person name="Bense V."/>
            <person name="Catcheside P."/>
            <person name="Chovatia M."/>
            <person name="Cooper J."/>
            <person name="Damon W."/>
            <person name="Desjardin D."/>
            <person name="Finy P."/>
            <person name="Geml J."/>
            <person name="Haridas S."/>
            <person name="Hughes K."/>
            <person name="Justo A."/>
            <person name="Karasinski D."/>
            <person name="Kautmanova I."/>
            <person name="Kiss B."/>
            <person name="Kocsube S."/>
            <person name="Kotiranta H."/>
            <person name="LaButti K.M."/>
            <person name="Lechner B.E."/>
            <person name="Liimatainen K."/>
            <person name="Lipzen A."/>
            <person name="Lukacs Z."/>
            <person name="Mihaltcheva S."/>
            <person name="Morgado L.N."/>
            <person name="Niskanen T."/>
            <person name="Noordeloos M.E."/>
            <person name="Ohm R.A."/>
            <person name="Ortiz-Santana B."/>
            <person name="Ovrebo C."/>
            <person name="Racz N."/>
            <person name="Riley R."/>
            <person name="Savchenko A."/>
            <person name="Shiryaev A."/>
            <person name="Soop K."/>
            <person name="Spirin V."/>
            <person name="Szebenyi C."/>
            <person name="Tomsovsky M."/>
            <person name="Tulloss R.E."/>
            <person name="Uehling J."/>
            <person name="Grigoriev I.V."/>
            <person name="Vagvolgyi C."/>
            <person name="Papp T."/>
            <person name="Martin F.M."/>
            <person name="Miettinen O."/>
            <person name="Hibbett D.S."/>
            <person name="Nagy L.G."/>
        </authorList>
    </citation>
    <scope>NUCLEOTIDE SEQUENCE [LARGE SCALE GENOMIC DNA]</scope>
    <source>
        <strain evidence="2 3">CBS 121175</strain>
    </source>
</reference>
<evidence type="ECO:0000313" key="3">
    <source>
        <dbReference type="Proteomes" id="UP000307440"/>
    </source>
</evidence>
<dbReference type="OrthoDB" id="3005567at2759"/>
<feature type="domain" description="F-box" evidence="1">
    <location>
        <begin position="6"/>
        <end position="34"/>
    </location>
</feature>
<gene>
    <name evidence="2" type="ORF">FA15DRAFT_664042</name>
</gene>
<name>A0A5C3L9J0_COPMA</name>
<dbReference type="SUPFAM" id="SSF81383">
    <property type="entry name" value="F-box domain"/>
    <property type="match status" value="1"/>
</dbReference>
<dbReference type="InterPro" id="IPR036047">
    <property type="entry name" value="F-box-like_dom_sf"/>
</dbReference>
<protein>
    <recommendedName>
        <fullName evidence="1">F-box domain-containing protein</fullName>
    </recommendedName>
</protein>
<dbReference type="Proteomes" id="UP000307440">
    <property type="component" value="Unassembled WGS sequence"/>
</dbReference>
<dbReference type="Pfam" id="PF00646">
    <property type="entry name" value="F-box"/>
    <property type="match status" value="1"/>
</dbReference>
<evidence type="ECO:0000313" key="2">
    <source>
        <dbReference type="EMBL" id="TFK29497.1"/>
    </source>
</evidence>
<dbReference type="InterPro" id="IPR032675">
    <property type="entry name" value="LRR_dom_sf"/>
</dbReference>
<dbReference type="STRING" id="230819.A0A5C3L9J0"/>
<dbReference type="EMBL" id="ML210149">
    <property type="protein sequence ID" value="TFK29497.1"/>
    <property type="molecule type" value="Genomic_DNA"/>
</dbReference>
<proteinExistence type="predicted"/>
<evidence type="ECO:0000259" key="1">
    <source>
        <dbReference type="Pfam" id="PF00646"/>
    </source>
</evidence>
<accession>A0A5C3L9J0</accession>
<dbReference type="Gene3D" id="3.80.10.10">
    <property type="entry name" value="Ribonuclease Inhibitor"/>
    <property type="match status" value="1"/>
</dbReference>
<dbReference type="AlphaFoldDB" id="A0A5C3L9J0"/>
<sequence length="463" mass="51605">MVSADNLNFDVLELILSFLSNKDATSVALVSRSFLAGIIPTLYKNVWYQLRESKAYTSGQITSPFAVIVKHPGLAVHVRTIDLESVPYISLTKSSAAKQPHPVFMKECIKAITLCRNLVSFKCVIPNVVQSFLMALQNKGRLQNIRVYGNITTEQTRLLTHLSNIANLAIEFPSWNLLHALPTWVIGNKDSLTSLTLYMTNDLNVETLEAVLKQVPELKGLHVVNCGRIDHVNMLNLVKHVPKIESLSITVAENPSPLPITPPSIGHLKNLAIDARYSKNPSPTPTILLAITEYLRLTTCALQSFAIKFPERKIVIGESFINALLDGHAATLKRLAFLDCGVEDDSIQSISEQCVQLERLDVAIPKDENIYEFGEALSASDSLTTIVHVNNRHHVHGLRTLLSQDDVEQLMEMVGSLQTVVSDRRVWTRHSLSGDFVHARIERRLPNGPRSLWFLPSRFSTVT</sequence>
<organism evidence="2 3">
    <name type="scientific">Coprinopsis marcescibilis</name>
    <name type="common">Agaric fungus</name>
    <name type="synonym">Psathyrella marcescibilis</name>
    <dbReference type="NCBI Taxonomy" id="230819"/>
    <lineage>
        <taxon>Eukaryota</taxon>
        <taxon>Fungi</taxon>
        <taxon>Dikarya</taxon>
        <taxon>Basidiomycota</taxon>
        <taxon>Agaricomycotina</taxon>
        <taxon>Agaricomycetes</taxon>
        <taxon>Agaricomycetidae</taxon>
        <taxon>Agaricales</taxon>
        <taxon>Agaricineae</taxon>
        <taxon>Psathyrellaceae</taxon>
        <taxon>Coprinopsis</taxon>
    </lineage>
</organism>
<keyword evidence="3" id="KW-1185">Reference proteome</keyword>
<dbReference type="SUPFAM" id="SSF52047">
    <property type="entry name" value="RNI-like"/>
    <property type="match status" value="1"/>
</dbReference>
<dbReference type="InterPro" id="IPR001810">
    <property type="entry name" value="F-box_dom"/>
</dbReference>